<dbReference type="Proteomes" id="UP001642360">
    <property type="component" value="Unassembled WGS sequence"/>
</dbReference>
<evidence type="ECO:0000313" key="1">
    <source>
        <dbReference type="EMBL" id="CAK9153496.1"/>
    </source>
</evidence>
<gene>
    <name evidence="1" type="ORF">ILEXP_LOCUS21764</name>
</gene>
<dbReference type="EMBL" id="CAUOFW020002403">
    <property type="protein sequence ID" value="CAK9153496.1"/>
    <property type="molecule type" value="Genomic_DNA"/>
</dbReference>
<comment type="caution">
    <text evidence="1">The sequence shown here is derived from an EMBL/GenBank/DDBJ whole genome shotgun (WGS) entry which is preliminary data.</text>
</comment>
<reference evidence="1 2" key="1">
    <citation type="submission" date="2024-02" db="EMBL/GenBank/DDBJ databases">
        <authorList>
            <person name="Vignale AGUSTIN F."/>
            <person name="Sosa J E."/>
            <person name="Modenutti C."/>
        </authorList>
    </citation>
    <scope>NUCLEOTIDE SEQUENCE [LARGE SCALE GENOMIC DNA]</scope>
</reference>
<keyword evidence="2" id="KW-1185">Reference proteome</keyword>
<dbReference type="AlphaFoldDB" id="A0ABC8S8F5"/>
<sequence>MGQNNANLPVFHFPQSSSYLNARKEENDSSLPCPCLYLPSLKLARDITRQTETRKGEPICSVASVACAQRW</sequence>
<evidence type="ECO:0000313" key="2">
    <source>
        <dbReference type="Proteomes" id="UP001642360"/>
    </source>
</evidence>
<name>A0ABC8S8F5_9AQUA</name>
<protein>
    <submittedName>
        <fullName evidence="1">Uncharacterized protein</fullName>
    </submittedName>
</protein>
<organism evidence="1 2">
    <name type="scientific">Ilex paraguariensis</name>
    <name type="common">yerba mate</name>
    <dbReference type="NCBI Taxonomy" id="185542"/>
    <lineage>
        <taxon>Eukaryota</taxon>
        <taxon>Viridiplantae</taxon>
        <taxon>Streptophyta</taxon>
        <taxon>Embryophyta</taxon>
        <taxon>Tracheophyta</taxon>
        <taxon>Spermatophyta</taxon>
        <taxon>Magnoliopsida</taxon>
        <taxon>eudicotyledons</taxon>
        <taxon>Gunneridae</taxon>
        <taxon>Pentapetalae</taxon>
        <taxon>asterids</taxon>
        <taxon>campanulids</taxon>
        <taxon>Aquifoliales</taxon>
        <taxon>Aquifoliaceae</taxon>
        <taxon>Ilex</taxon>
    </lineage>
</organism>
<proteinExistence type="predicted"/>
<accession>A0ABC8S8F5</accession>